<dbReference type="EMBL" id="BARV01026614">
    <property type="protein sequence ID" value="GAI42924.1"/>
    <property type="molecule type" value="Genomic_DNA"/>
</dbReference>
<name>X1QI32_9ZZZZ</name>
<dbReference type="AlphaFoldDB" id="X1QI32"/>
<accession>X1QI32</accession>
<protein>
    <recommendedName>
        <fullName evidence="2">Methyltransferase domain-containing protein</fullName>
    </recommendedName>
</protein>
<organism evidence="1">
    <name type="scientific">marine sediment metagenome</name>
    <dbReference type="NCBI Taxonomy" id="412755"/>
    <lineage>
        <taxon>unclassified sequences</taxon>
        <taxon>metagenomes</taxon>
        <taxon>ecological metagenomes</taxon>
    </lineage>
</organism>
<proteinExistence type="predicted"/>
<reference evidence="1" key="1">
    <citation type="journal article" date="2014" name="Front. Microbiol.">
        <title>High frequency of phylogenetically diverse reductive dehalogenase-homologous genes in deep subseafloor sedimentary metagenomes.</title>
        <authorList>
            <person name="Kawai M."/>
            <person name="Futagami T."/>
            <person name="Toyoda A."/>
            <person name="Takaki Y."/>
            <person name="Nishi S."/>
            <person name="Hori S."/>
            <person name="Arai W."/>
            <person name="Tsubouchi T."/>
            <person name="Morono Y."/>
            <person name="Uchiyama I."/>
            <person name="Ito T."/>
            <person name="Fujiyama A."/>
            <person name="Inagaki F."/>
            <person name="Takami H."/>
        </authorList>
    </citation>
    <scope>NUCLEOTIDE SEQUENCE</scope>
    <source>
        <strain evidence="1">Expedition CK06-06</strain>
    </source>
</reference>
<comment type="caution">
    <text evidence="1">The sequence shown here is derived from an EMBL/GenBank/DDBJ whole genome shotgun (WGS) entry which is preliminary data.</text>
</comment>
<sequence length="243" mass="27592">EKPLGYAGDYVMMNYIYEDGYEGDTTYDKLLHRYVLSLPVTLANRNRKYYFKKRILSTIKKTNNAKIASVACGPAREIIEVLTELSSSIKCTFTLVDSEKLALEFIKDKIRTLNNAVKSNNVAINYVHRDVLELMRESRMKEVINDQDLIYAAGLVDYIKDRLAAKIVEILYGCLKKGGVLIIGNVHSDNPSRACMEMLGEWVVIHRDEEGMMNLVKNIAGATKIQTEREPTTGMNVFLIIEK</sequence>
<dbReference type="Gene3D" id="3.40.50.150">
    <property type="entry name" value="Vaccinia Virus protein VP39"/>
    <property type="match status" value="1"/>
</dbReference>
<dbReference type="SUPFAM" id="SSF53335">
    <property type="entry name" value="S-adenosyl-L-methionine-dependent methyltransferases"/>
    <property type="match status" value="1"/>
</dbReference>
<evidence type="ECO:0000313" key="1">
    <source>
        <dbReference type="EMBL" id="GAI42924.1"/>
    </source>
</evidence>
<gene>
    <name evidence="1" type="ORF">S06H3_42969</name>
</gene>
<evidence type="ECO:0008006" key="2">
    <source>
        <dbReference type="Google" id="ProtNLM"/>
    </source>
</evidence>
<feature type="non-terminal residue" evidence="1">
    <location>
        <position position="1"/>
    </location>
</feature>
<dbReference type="InterPro" id="IPR029063">
    <property type="entry name" value="SAM-dependent_MTases_sf"/>
</dbReference>